<name>A0A5E7WMP9_PSEFL</name>
<evidence type="ECO:0008006" key="4">
    <source>
        <dbReference type="Google" id="ProtNLM"/>
    </source>
</evidence>
<dbReference type="EMBL" id="CABVJH010000009">
    <property type="protein sequence ID" value="VVQ35897.1"/>
    <property type="molecule type" value="Genomic_DNA"/>
</dbReference>
<evidence type="ECO:0000313" key="3">
    <source>
        <dbReference type="Proteomes" id="UP000325645"/>
    </source>
</evidence>
<sequence length="80" mass="8365" precursor="true">MKTLISLFLTVVATSAMAAGSEPATTSYNPTQPLDIAEVVSVSNTATACGVVPAAMEYVDHQGQTHRVTYEVMGDCTSNL</sequence>
<evidence type="ECO:0000313" key="2">
    <source>
        <dbReference type="EMBL" id="VVQ35897.1"/>
    </source>
</evidence>
<dbReference type="Pfam" id="PF10976">
    <property type="entry name" value="DUF2790"/>
    <property type="match status" value="1"/>
</dbReference>
<dbReference type="InterPro" id="IPR021245">
    <property type="entry name" value="DUF2790"/>
</dbReference>
<protein>
    <recommendedName>
        <fullName evidence="4">DUF2790 domain-containing protein</fullName>
    </recommendedName>
</protein>
<evidence type="ECO:0000256" key="1">
    <source>
        <dbReference type="SAM" id="SignalP"/>
    </source>
</evidence>
<proteinExistence type="predicted"/>
<gene>
    <name evidence="2" type="ORF">PS943_04505</name>
</gene>
<feature type="chain" id="PRO_5023048968" description="DUF2790 domain-containing protein" evidence="1">
    <location>
        <begin position="19"/>
        <end position="80"/>
    </location>
</feature>
<keyword evidence="1" id="KW-0732">Signal</keyword>
<organism evidence="2 3">
    <name type="scientific">Pseudomonas fluorescens</name>
    <dbReference type="NCBI Taxonomy" id="294"/>
    <lineage>
        <taxon>Bacteria</taxon>
        <taxon>Pseudomonadati</taxon>
        <taxon>Pseudomonadota</taxon>
        <taxon>Gammaproteobacteria</taxon>
        <taxon>Pseudomonadales</taxon>
        <taxon>Pseudomonadaceae</taxon>
        <taxon>Pseudomonas</taxon>
    </lineage>
</organism>
<accession>A0A5E7WMP9</accession>
<dbReference type="Gene3D" id="2.30.140.50">
    <property type="entry name" value="Protein of unknown function DUF2790"/>
    <property type="match status" value="1"/>
</dbReference>
<dbReference type="AlphaFoldDB" id="A0A5E7WMP9"/>
<dbReference type="RefSeq" id="WP_150658177.1">
    <property type="nucleotide sequence ID" value="NZ_CABVJH010000009.1"/>
</dbReference>
<feature type="signal peptide" evidence="1">
    <location>
        <begin position="1"/>
        <end position="18"/>
    </location>
</feature>
<dbReference type="Proteomes" id="UP000325645">
    <property type="component" value="Unassembled WGS sequence"/>
</dbReference>
<reference evidence="2 3" key="1">
    <citation type="submission" date="2019-09" db="EMBL/GenBank/DDBJ databases">
        <authorList>
            <person name="Chandra G."/>
            <person name="Truman W A."/>
        </authorList>
    </citation>
    <scope>NUCLEOTIDE SEQUENCE [LARGE SCALE GENOMIC DNA]</scope>
    <source>
        <strain evidence="2">PS943</strain>
    </source>
</reference>